<evidence type="ECO:0000256" key="1">
    <source>
        <dbReference type="SAM" id="MobiDB-lite"/>
    </source>
</evidence>
<reference evidence="4" key="1">
    <citation type="journal article" date="2017" name="Plant J.">
        <title>The pomegranate (Punica granatum L.) genome and the genomics of punicalagin biosynthesis.</title>
        <authorList>
            <person name="Qin G."/>
            <person name="Xu C."/>
            <person name="Ming R."/>
            <person name="Tang H."/>
            <person name="Guyot R."/>
            <person name="Kramer E.M."/>
            <person name="Hu Y."/>
            <person name="Yi X."/>
            <person name="Qi Y."/>
            <person name="Xu X."/>
            <person name="Gao Z."/>
            <person name="Pan H."/>
            <person name="Jian J."/>
            <person name="Tian Y."/>
            <person name="Yue Z."/>
            <person name="Xu Y."/>
        </authorList>
    </citation>
    <scope>NUCLEOTIDE SEQUENCE [LARGE SCALE GENOMIC DNA]</scope>
    <source>
        <strain evidence="4">cv. Dabenzi</strain>
    </source>
</reference>
<dbReference type="AlphaFoldDB" id="A0A218XQB2"/>
<dbReference type="PANTHER" id="PTHR36746:SF3">
    <property type="entry name" value="DUF4005 DOMAIN-CONTAINING PROTEIN"/>
    <property type="match status" value="1"/>
</dbReference>
<dbReference type="Proteomes" id="UP000197138">
    <property type="component" value="Unassembled WGS sequence"/>
</dbReference>
<gene>
    <name evidence="2" type="ORF">CDL15_Pgr010199</name>
    <name evidence="3" type="ORF">CRG98_009083</name>
</gene>
<feature type="compositionally biased region" description="Basic and acidic residues" evidence="1">
    <location>
        <begin position="170"/>
        <end position="185"/>
    </location>
</feature>
<feature type="region of interest" description="Disordered" evidence="1">
    <location>
        <begin position="157"/>
        <end position="193"/>
    </location>
</feature>
<proteinExistence type="predicted"/>
<organism evidence="2 4">
    <name type="scientific">Punica granatum</name>
    <name type="common">Pomegranate</name>
    <dbReference type="NCBI Taxonomy" id="22663"/>
    <lineage>
        <taxon>Eukaryota</taxon>
        <taxon>Viridiplantae</taxon>
        <taxon>Streptophyta</taxon>
        <taxon>Embryophyta</taxon>
        <taxon>Tracheophyta</taxon>
        <taxon>Spermatophyta</taxon>
        <taxon>Magnoliopsida</taxon>
        <taxon>eudicotyledons</taxon>
        <taxon>Gunneridae</taxon>
        <taxon>Pentapetalae</taxon>
        <taxon>rosids</taxon>
        <taxon>malvids</taxon>
        <taxon>Myrtales</taxon>
        <taxon>Lythraceae</taxon>
        <taxon>Punica</taxon>
    </lineage>
</organism>
<dbReference type="Proteomes" id="UP000233551">
    <property type="component" value="Unassembled WGS sequence"/>
</dbReference>
<evidence type="ECO:0000313" key="3">
    <source>
        <dbReference type="EMBL" id="PKI70578.1"/>
    </source>
</evidence>
<dbReference type="EMBL" id="MTKT01000826">
    <property type="protein sequence ID" value="OWM87167.1"/>
    <property type="molecule type" value="Genomic_DNA"/>
</dbReference>
<name>A0A218XQB2_PUNGR</name>
<reference evidence="2" key="2">
    <citation type="submission" date="2017-06" db="EMBL/GenBank/DDBJ databases">
        <title>The pomegranate genome and the genomics of punicalagin biosynthesis.</title>
        <authorList>
            <person name="Xu C."/>
        </authorList>
    </citation>
    <scope>NUCLEOTIDE SEQUENCE [LARGE SCALE GENOMIC DNA]</scope>
    <source>
        <tissue evidence="2">Fresh leaf</tissue>
    </source>
</reference>
<evidence type="ECO:0000313" key="2">
    <source>
        <dbReference type="EMBL" id="OWM87167.1"/>
    </source>
</evidence>
<reference evidence="3 5" key="3">
    <citation type="submission" date="2017-11" db="EMBL/GenBank/DDBJ databases">
        <title>De-novo sequencing of pomegranate (Punica granatum L.) genome.</title>
        <authorList>
            <person name="Akparov Z."/>
            <person name="Amiraslanov A."/>
            <person name="Hajiyeva S."/>
            <person name="Abbasov M."/>
            <person name="Kaur K."/>
            <person name="Hamwieh A."/>
            <person name="Solovyev V."/>
            <person name="Salamov A."/>
            <person name="Braich B."/>
            <person name="Kosarev P."/>
            <person name="Mahmoud A."/>
            <person name="Hajiyev E."/>
            <person name="Babayeva S."/>
            <person name="Izzatullayeva V."/>
            <person name="Mammadov A."/>
            <person name="Mammadov A."/>
            <person name="Sharifova S."/>
            <person name="Ojaghi J."/>
            <person name="Eynullazada K."/>
            <person name="Bayramov B."/>
            <person name="Abdulazimova A."/>
            <person name="Shahmuradov I."/>
        </authorList>
    </citation>
    <scope>NUCLEOTIDE SEQUENCE [LARGE SCALE GENOMIC DNA]</scope>
    <source>
        <strain evidence="3">AG2017</strain>
        <strain evidence="5">cv. AG2017</strain>
        <tissue evidence="3">Leaf</tissue>
    </source>
</reference>
<feature type="compositionally biased region" description="Basic and acidic residues" evidence="1">
    <location>
        <begin position="94"/>
        <end position="115"/>
    </location>
</feature>
<keyword evidence="5" id="KW-1185">Reference proteome</keyword>
<accession>A0A218XQB2</accession>
<evidence type="ECO:0000313" key="4">
    <source>
        <dbReference type="Proteomes" id="UP000197138"/>
    </source>
</evidence>
<dbReference type="GeneID" id="116188943"/>
<feature type="region of interest" description="Disordered" evidence="1">
    <location>
        <begin position="91"/>
        <end position="140"/>
    </location>
</feature>
<protein>
    <submittedName>
        <fullName evidence="2">Uncharacterized protein</fullName>
    </submittedName>
</protein>
<dbReference type="EMBL" id="PGOL01000438">
    <property type="protein sequence ID" value="PKI70578.1"/>
    <property type="molecule type" value="Genomic_DNA"/>
</dbReference>
<sequence length="193" mass="21197">MEKKSYNRRARSPCYERILSWIRTSRVFRAICSRALPGGPGTTLSSPPPPPSGTKILTITFAENAKEKDVPVHDYNGDQVAIIKPVKISLATEPSEKTKARGQLEDPGASKKIEPELSEEPSNEETKPHGVNKLGSGSEHIENRFSEYIQRAKLKLRTVSNVHGGAKVESPGKEKKEAAGKTDHHSAKHLNRG</sequence>
<dbReference type="PANTHER" id="PTHR36746">
    <property type="entry name" value="BNAC04G51760D PROTEIN"/>
    <property type="match status" value="1"/>
</dbReference>
<dbReference type="OrthoDB" id="1588050at2759"/>
<evidence type="ECO:0000313" key="5">
    <source>
        <dbReference type="Proteomes" id="UP000233551"/>
    </source>
</evidence>
<comment type="caution">
    <text evidence="2">The sequence shown here is derived from an EMBL/GenBank/DDBJ whole genome shotgun (WGS) entry which is preliminary data.</text>
</comment>